<dbReference type="EMBL" id="BPLR01011789">
    <property type="protein sequence ID" value="GIY49028.1"/>
    <property type="molecule type" value="Genomic_DNA"/>
</dbReference>
<keyword evidence="3" id="KW-1185">Reference proteome</keyword>
<sequence length="80" mass="8921">MAQPDSLLSSTRNCLCQQGTTRSSVLSSTRNSSANKAQPGCLLCLPKVSVYRELLARLLCLPPSDNRHYLRGHRKMTIFE</sequence>
<feature type="region of interest" description="Disordered" evidence="1">
    <location>
        <begin position="18"/>
        <end position="38"/>
    </location>
</feature>
<feature type="compositionally biased region" description="Low complexity" evidence="1">
    <location>
        <begin position="20"/>
        <end position="33"/>
    </location>
</feature>
<evidence type="ECO:0000313" key="3">
    <source>
        <dbReference type="Proteomes" id="UP001054945"/>
    </source>
</evidence>
<dbReference type="AlphaFoldDB" id="A0AAV4TR57"/>
<protein>
    <submittedName>
        <fullName evidence="2">Uncharacterized protein</fullName>
    </submittedName>
</protein>
<evidence type="ECO:0000313" key="2">
    <source>
        <dbReference type="EMBL" id="GIY49028.1"/>
    </source>
</evidence>
<accession>A0AAV4TR57</accession>
<gene>
    <name evidence="2" type="ORF">CEXT_149141</name>
</gene>
<evidence type="ECO:0000256" key="1">
    <source>
        <dbReference type="SAM" id="MobiDB-lite"/>
    </source>
</evidence>
<comment type="caution">
    <text evidence="2">The sequence shown here is derived from an EMBL/GenBank/DDBJ whole genome shotgun (WGS) entry which is preliminary data.</text>
</comment>
<reference evidence="2 3" key="1">
    <citation type="submission" date="2021-06" db="EMBL/GenBank/DDBJ databases">
        <title>Caerostris extrusa draft genome.</title>
        <authorList>
            <person name="Kono N."/>
            <person name="Arakawa K."/>
        </authorList>
    </citation>
    <scope>NUCLEOTIDE SEQUENCE [LARGE SCALE GENOMIC DNA]</scope>
</reference>
<organism evidence="2 3">
    <name type="scientific">Caerostris extrusa</name>
    <name type="common">Bark spider</name>
    <name type="synonym">Caerostris bankana</name>
    <dbReference type="NCBI Taxonomy" id="172846"/>
    <lineage>
        <taxon>Eukaryota</taxon>
        <taxon>Metazoa</taxon>
        <taxon>Ecdysozoa</taxon>
        <taxon>Arthropoda</taxon>
        <taxon>Chelicerata</taxon>
        <taxon>Arachnida</taxon>
        <taxon>Araneae</taxon>
        <taxon>Araneomorphae</taxon>
        <taxon>Entelegynae</taxon>
        <taxon>Araneoidea</taxon>
        <taxon>Araneidae</taxon>
        <taxon>Caerostris</taxon>
    </lineage>
</organism>
<name>A0AAV4TR57_CAEEX</name>
<proteinExistence type="predicted"/>
<dbReference type="Proteomes" id="UP001054945">
    <property type="component" value="Unassembled WGS sequence"/>
</dbReference>